<keyword evidence="4" id="KW-0963">Cytoplasm</keyword>
<protein>
    <recommendedName>
        <fullName evidence="12">PX domain-containing protein</fullName>
    </recommendedName>
</protein>
<reference evidence="13 14" key="1">
    <citation type="submission" date="2020-10" db="EMBL/GenBank/DDBJ databases">
        <title>Plant Genome Project.</title>
        <authorList>
            <person name="Zhang R.-G."/>
        </authorList>
    </citation>
    <scope>NUCLEOTIDE SEQUENCE [LARGE SCALE GENOMIC DNA]</scope>
    <source>
        <strain evidence="13">FAFU-HL-1</strain>
        <tissue evidence="13">Leaf</tissue>
    </source>
</reference>
<dbReference type="GO" id="GO:0035091">
    <property type="term" value="F:phosphatidylinositol binding"/>
    <property type="evidence" value="ECO:0007669"/>
    <property type="project" value="InterPro"/>
</dbReference>
<dbReference type="OrthoDB" id="76516at2759"/>
<dbReference type="SUPFAM" id="SSF64268">
    <property type="entry name" value="PX domain"/>
    <property type="match status" value="1"/>
</dbReference>
<keyword evidence="3" id="KW-0813">Transport</keyword>
<dbReference type="AlphaFoldDB" id="A0A835NBY4"/>
<dbReference type="SMART" id="SM00312">
    <property type="entry name" value="PX"/>
    <property type="match status" value="1"/>
</dbReference>
<evidence type="ECO:0000256" key="3">
    <source>
        <dbReference type="ARBA" id="ARBA00022448"/>
    </source>
</evidence>
<evidence type="ECO:0000256" key="7">
    <source>
        <dbReference type="ARBA" id="ARBA00023054"/>
    </source>
</evidence>
<dbReference type="EMBL" id="JADGMS010000001">
    <property type="protein sequence ID" value="KAF9690176.1"/>
    <property type="molecule type" value="Genomic_DNA"/>
</dbReference>
<evidence type="ECO:0000313" key="13">
    <source>
        <dbReference type="EMBL" id="KAF9690176.1"/>
    </source>
</evidence>
<dbReference type="GO" id="GO:0005829">
    <property type="term" value="C:cytosol"/>
    <property type="evidence" value="ECO:0007669"/>
    <property type="project" value="UniProtKB-SubCell"/>
</dbReference>
<dbReference type="PANTHER" id="PTHR46856">
    <property type="entry name" value="PX DOMAIN-CONTAINING PROTEIN EREL1-RELATED"/>
    <property type="match status" value="1"/>
</dbReference>
<name>A0A835NBY4_9ROSI</name>
<evidence type="ECO:0000256" key="11">
    <source>
        <dbReference type="SAM" id="MobiDB-lite"/>
    </source>
</evidence>
<sequence>MDMYTYDLSLLDFSDPIFDPMSISHHQYLLHRSSSSSSSNSSTVIDRHEKPKSPPRHRHDGTSPLPLGMDWSLPPRKWDGRNSVWPHNPHTGWSYCVAIPSWILVPKSRGSDPVAFYRVQVGVQSPEGFTTTRGILRRFSEFLNLFSELKQAFPLKTLPPAPPKTILRMKSRVSVEERRCSLEDWMEKLLSDIDVSRTFDDANEQGGDVDSSVFGMVPSFLLQTNSDGSVLAGSTSVASYHDYDSPDDMSEFATLNKTDINDDLGMEASTSEQNITDPTETTVKQSRFSKTSILDERFSLQKTHAARVKSIIGKDKHADSTSKAKYFLGDEMVPLPEQEYLRLDGHARRLSTESIESDISSLRASEISNLGMGNLFGYNSSDCPEGTERSKINDASGSSDLQLSRDVLVALPSDQRHKLNRVLNTLQQRLATAKTDMEDLIARLNQEIAVRQFLTTKVKDLEVDLETTTNNCKENMQQAVLIERERFTQTQWDVEELRRQCLELELKLKHEQDEKACSESAKISLLHDNKMLLKQLDVARKDLEDLHKDHEELQVKSKADVKLLVKEVKSLRISQIELKQELSRLMKEKLEVERAVHKEKQITENVIAANAKLLHECEILHNRLEECSVNFLIEEEDKLIVDTSSPSDAIDLLTTSDNRIGLLLAEAQLLAQDLENSMAKLEDGTHNTNGSDRTDNELRKMLTETFIDNARLRMQVNSIIRCALNIHLKSDKDDEDEDAPLRNTVLSKFLER</sequence>
<evidence type="ECO:0000256" key="9">
    <source>
        <dbReference type="ARBA" id="ARBA00055681"/>
    </source>
</evidence>
<dbReference type="PROSITE" id="PS50195">
    <property type="entry name" value="PX"/>
    <property type="match status" value="1"/>
</dbReference>
<accession>A0A835NBY4</accession>
<dbReference type="Proteomes" id="UP000657918">
    <property type="component" value="Unassembled WGS sequence"/>
</dbReference>
<dbReference type="FunFam" id="3.30.1520.10:FF:000060">
    <property type="entry name" value="Phox (PX) domain-containing protein"/>
    <property type="match status" value="1"/>
</dbReference>
<feature type="coiled-coil region" evidence="10">
    <location>
        <begin position="416"/>
        <end position="595"/>
    </location>
</feature>
<evidence type="ECO:0000256" key="4">
    <source>
        <dbReference type="ARBA" id="ARBA00022490"/>
    </source>
</evidence>
<evidence type="ECO:0000313" key="14">
    <source>
        <dbReference type="Proteomes" id="UP000657918"/>
    </source>
</evidence>
<keyword evidence="8" id="KW-0472">Membrane</keyword>
<comment type="function">
    <text evidence="9">Acts as an effector of RABF2A and RABF2B. Involved in vacuolar transport of storage proteins. Regulates membrane trafficking to protein storage vacuoles (PSVs). Binds specifically to phosphatidylinositol 3-monophosphate (PtdIns3P).</text>
</comment>
<feature type="compositionally biased region" description="Polar residues" evidence="11">
    <location>
        <begin position="268"/>
        <end position="287"/>
    </location>
</feature>
<feature type="region of interest" description="Disordered" evidence="11">
    <location>
        <begin position="267"/>
        <end position="287"/>
    </location>
</feature>
<dbReference type="Pfam" id="PF00787">
    <property type="entry name" value="PX"/>
    <property type="match status" value="1"/>
</dbReference>
<gene>
    <name evidence="13" type="ORF">SADUNF_Sadunf01G0168500</name>
</gene>
<proteinExistence type="predicted"/>
<evidence type="ECO:0000256" key="1">
    <source>
        <dbReference type="ARBA" id="ARBA00004481"/>
    </source>
</evidence>
<evidence type="ECO:0000256" key="10">
    <source>
        <dbReference type="SAM" id="Coils"/>
    </source>
</evidence>
<dbReference type="InterPro" id="IPR036871">
    <property type="entry name" value="PX_dom_sf"/>
</dbReference>
<evidence type="ECO:0000256" key="6">
    <source>
        <dbReference type="ARBA" id="ARBA00022927"/>
    </source>
</evidence>
<evidence type="ECO:0000256" key="2">
    <source>
        <dbReference type="ARBA" id="ARBA00004514"/>
    </source>
</evidence>
<feature type="region of interest" description="Disordered" evidence="11">
    <location>
        <begin position="34"/>
        <end position="68"/>
    </location>
</feature>
<dbReference type="InterPro" id="IPR044588">
    <property type="entry name" value="EREX-like"/>
</dbReference>
<dbReference type="PANTHER" id="PTHR46856:SF3">
    <property type="entry name" value="PX DOMAIN-CONTAINING PROTEIN EREX"/>
    <property type="match status" value="1"/>
</dbReference>
<evidence type="ECO:0000256" key="5">
    <source>
        <dbReference type="ARBA" id="ARBA00022753"/>
    </source>
</evidence>
<keyword evidence="6" id="KW-0653">Protein transport</keyword>
<comment type="subcellular location">
    <subcellularLocation>
        <location evidence="2">Cytoplasm</location>
        <location evidence="2">Cytosol</location>
    </subcellularLocation>
    <subcellularLocation>
        <location evidence="1">Endosome membrane</location>
        <topology evidence="1">Peripheral membrane protein</topology>
    </subcellularLocation>
</comment>
<evidence type="ECO:0000256" key="8">
    <source>
        <dbReference type="ARBA" id="ARBA00023136"/>
    </source>
</evidence>
<feature type="domain" description="PX" evidence="12">
    <location>
        <begin position="95"/>
        <end position="228"/>
    </location>
</feature>
<dbReference type="GO" id="GO:0010008">
    <property type="term" value="C:endosome membrane"/>
    <property type="evidence" value="ECO:0007669"/>
    <property type="project" value="UniProtKB-SubCell"/>
</dbReference>
<dbReference type="Gene3D" id="3.30.1520.10">
    <property type="entry name" value="Phox-like domain"/>
    <property type="match status" value="1"/>
</dbReference>
<comment type="caution">
    <text evidence="13">The sequence shown here is derived from an EMBL/GenBank/DDBJ whole genome shotgun (WGS) entry which is preliminary data.</text>
</comment>
<dbReference type="InterPro" id="IPR001683">
    <property type="entry name" value="PX_dom"/>
</dbReference>
<keyword evidence="5" id="KW-0967">Endosome</keyword>
<keyword evidence="7 10" id="KW-0175">Coiled coil</keyword>
<evidence type="ECO:0000259" key="12">
    <source>
        <dbReference type="PROSITE" id="PS50195"/>
    </source>
</evidence>
<keyword evidence="14" id="KW-1185">Reference proteome</keyword>
<organism evidence="13 14">
    <name type="scientific">Salix dunnii</name>
    <dbReference type="NCBI Taxonomy" id="1413687"/>
    <lineage>
        <taxon>Eukaryota</taxon>
        <taxon>Viridiplantae</taxon>
        <taxon>Streptophyta</taxon>
        <taxon>Embryophyta</taxon>
        <taxon>Tracheophyta</taxon>
        <taxon>Spermatophyta</taxon>
        <taxon>Magnoliopsida</taxon>
        <taxon>eudicotyledons</taxon>
        <taxon>Gunneridae</taxon>
        <taxon>Pentapetalae</taxon>
        <taxon>rosids</taxon>
        <taxon>fabids</taxon>
        <taxon>Malpighiales</taxon>
        <taxon>Salicaceae</taxon>
        <taxon>Saliceae</taxon>
        <taxon>Salix</taxon>
    </lineage>
</organism>
<dbReference type="GO" id="GO:0015031">
    <property type="term" value="P:protein transport"/>
    <property type="evidence" value="ECO:0007669"/>
    <property type="project" value="UniProtKB-KW"/>
</dbReference>